<dbReference type="GO" id="GO:0046872">
    <property type="term" value="F:metal ion binding"/>
    <property type="evidence" value="ECO:0007669"/>
    <property type="project" value="InterPro"/>
</dbReference>
<keyword evidence="4" id="KW-0732">Signal</keyword>
<dbReference type="InterPro" id="IPR040255">
    <property type="entry name" value="Non-specific_endonuclease"/>
</dbReference>
<dbReference type="InterPro" id="IPR044929">
    <property type="entry name" value="DNA/RNA_non-sp_Endonuclease_sf"/>
</dbReference>
<dbReference type="GO" id="GO:0005743">
    <property type="term" value="C:mitochondrial inner membrane"/>
    <property type="evidence" value="ECO:0007669"/>
    <property type="project" value="TreeGrafter"/>
</dbReference>
<reference evidence="7" key="1">
    <citation type="submission" date="2025-08" db="UniProtKB">
        <authorList>
            <consortium name="RefSeq"/>
        </authorList>
    </citation>
    <scope>IDENTIFICATION</scope>
    <source>
        <tissue evidence="7">Whole body pupa</tissue>
    </source>
</reference>
<feature type="chain" id="PRO_5039181687" evidence="4">
    <location>
        <begin position="19"/>
        <end position="791"/>
    </location>
</feature>
<dbReference type="Proteomes" id="UP000092443">
    <property type="component" value="Unplaced"/>
</dbReference>
<feature type="domain" description="DNA/RNA non-specific endonuclease/pyrophosphatase/phosphodiesterase" evidence="5">
    <location>
        <begin position="139"/>
        <end position="368"/>
    </location>
</feature>
<name>A0A9C5Z1B3_9MUSC</name>
<dbReference type="InterPro" id="IPR044925">
    <property type="entry name" value="His-Me_finger_sf"/>
</dbReference>
<dbReference type="GO" id="GO:0005634">
    <property type="term" value="C:nucleus"/>
    <property type="evidence" value="ECO:0007669"/>
    <property type="project" value="TreeGrafter"/>
</dbReference>
<dbReference type="RefSeq" id="XP_037887594.1">
    <property type="nucleotide sequence ID" value="XM_038031666.1"/>
</dbReference>
<feature type="domain" description="DNA/RNA non-specific endonuclease/pyrophosphatase/phosphodiesterase" evidence="5">
    <location>
        <begin position="542"/>
        <end position="772"/>
    </location>
</feature>
<evidence type="ECO:0000259" key="5">
    <source>
        <dbReference type="SMART" id="SM00892"/>
    </source>
</evidence>
<dbReference type="GO" id="GO:0004521">
    <property type="term" value="F:RNA endonuclease activity"/>
    <property type="evidence" value="ECO:0007669"/>
    <property type="project" value="TreeGrafter"/>
</dbReference>
<evidence type="ECO:0000256" key="2">
    <source>
        <dbReference type="ARBA" id="ARBA00022722"/>
    </source>
</evidence>
<dbReference type="AlphaFoldDB" id="A0A9C5Z1B3"/>
<comment type="similarity">
    <text evidence="1">Belongs to the DNA/RNA non-specific endonuclease family.</text>
</comment>
<feature type="signal peptide" evidence="4">
    <location>
        <begin position="1"/>
        <end position="18"/>
    </location>
</feature>
<organism evidence="6 7">
    <name type="scientific">Glossina fuscipes</name>
    <dbReference type="NCBI Taxonomy" id="7396"/>
    <lineage>
        <taxon>Eukaryota</taxon>
        <taxon>Metazoa</taxon>
        <taxon>Ecdysozoa</taxon>
        <taxon>Arthropoda</taxon>
        <taxon>Hexapoda</taxon>
        <taxon>Insecta</taxon>
        <taxon>Pterygota</taxon>
        <taxon>Neoptera</taxon>
        <taxon>Endopterygota</taxon>
        <taxon>Diptera</taxon>
        <taxon>Brachycera</taxon>
        <taxon>Muscomorpha</taxon>
        <taxon>Hippoboscoidea</taxon>
        <taxon>Glossinidae</taxon>
        <taxon>Glossina</taxon>
    </lineage>
</organism>
<dbReference type="PANTHER" id="PTHR13966:SF17">
    <property type="entry name" value="ENDONUCLEASE-RELATED"/>
    <property type="match status" value="1"/>
</dbReference>
<dbReference type="GO" id="GO:0003676">
    <property type="term" value="F:nucleic acid binding"/>
    <property type="evidence" value="ECO:0007669"/>
    <property type="project" value="InterPro"/>
</dbReference>
<accession>A0A9C5Z1B3</accession>
<evidence type="ECO:0000256" key="1">
    <source>
        <dbReference type="ARBA" id="ARBA00010052"/>
    </source>
</evidence>
<keyword evidence="3" id="KW-0255">Endonuclease</keyword>
<sequence>MSLLYGLLILAFTRSCLVVGQCSINIPDDLSTEEAPVVLVKTGNNMKLFRPEEKTTTLPKGTELLLACTGEGNGLKSNGQETTTLSCNGNQFESAAKEKLKDMSCKSMAKAVVEKTDKRCMGNDYDLYAAGYKVNGKFYGSVYDICYNGKAQSGYTHNFIYGRTWKHKLPEKPYKHYSSRDPQAGKALDKLYKEQNERFKDLKVNGKPLVDDEHYFTEGQLTPDTSIITGADKLSTYDYANIVPLFNGIYDGNIWRYENMTQELADKRQATFEEYTGLFYTYEVEKWKPIGLDNAKQPTHRVPKFVYKLVVDTKSKNGIVFVTLNDPYHKKPSSENLCKNVCGKANINEPNFKDVEKGFTICCRYEDFRNSVRTLPNDLQVKGLLKISASTLNDHSVLFNTSKMSLLYGLLILAFTRSYLVVGQCSINIPDDLSTEEAPVVLVKTGNNMKLFRPEEKTTTLPEGTELLLACTGEGNALKSNGQETTTLSCNGNQFESAAEEKLKDMSCKSMAEAVVEKTGKRCMGNDYDLYAAGYKVNGKFYGSVYDICYDGEAQNRGYTHNFIYGRTWKYKLPEKPYEHYSSRDPQAGKDLDKLYKEQKERFKDLKVDGKPLVDDEHYFTEGQLTPDTSIITGADKLSTYDYANIAPLFKGIYDGNIWRYENMTQELADQRQATFEEYTGGFYSYELEEWKPIGLDNAEYPTHGVPKYIYKLVVDTKSKDGIVFVTLNDPYHKNAASENLCKDICDEANINEPDFKDVEKGYTICCRYEDFNNRVRTLPRDMQVEGLLKY</sequence>
<evidence type="ECO:0000256" key="3">
    <source>
        <dbReference type="ARBA" id="ARBA00022759"/>
    </source>
</evidence>
<keyword evidence="6" id="KW-1185">Reference proteome</keyword>
<gene>
    <name evidence="7" type="primary">LOC119636354</name>
</gene>
<dbReference type="GeneID" id="119636354"/>
<protein>
    <submittedName>
        <fullName evidence="7">Uncharacterized protein LOC119636354</fullName>
    </submittedName>
</protein>
<keyword evidence="3" id="KW-0378">Hydrolase</keyword>
<evidence type="ECO:0000313" key="7">
    <source>
        <dbReference type="RefSeq" id="XP_037887594.1"/>
    </source>
</evidence>
<dbReference type="GO" id="GO:0000014">
    <property type="term" value="F:single-stranded DNA endodeoxyribonuclease activity"/>
    <property type="evidence" value="ECO:0007669"/>
    <property type="project" value="TreeGrafter"/>
</dbReference>
<dbReference type="PANTHER" id="PTHR13966">
    <property type="entry name" value="ENDONUCLEASE RELATED"/>
    <property type="match status" value="1"/>
</dbReference>
<evidence type="ECO:0000256" key="4">
    <source>
        <dbReference type="SAM" id="SignalP"/>
    </source>
</evidence>
<dbReference type="SMART" id="SM00892">
    <property type="entry name" value="Endonuclease_NS"/>
    <property type="match status" value="2"/>
</dbReference>
<dbReference type="SUPFAM" id="SSF54060">
    <property type="entry name" value="His-Me finger endonucleases"/>
    <property type="match status" value="2"/>
</dbReference>
<dbReference type="KEGG" id="gfs:119636354"/>
<proteinExistence type="inferred from homology"/>
<evidence type="ECO:0000313" key="6">
    <source>
        <dbReference type="Proteomes" id="UP000092443"/>
    </source>
</evidence>
<dbReference type="Pfam" id="PF01223">
    <property type="entry name" value="Endonuclease_NS"/>
    <property type="match status" value="2"/>
</dbReference>
<dbReference type="GO" id="GO:0006309">
    <property type="term" value="P:apoptotic DNA fragmentation"/>
    <property type="evidence" value="ECO:0007669"/>
    <property type="project" value="TreeGrafter"/>
</dbReference>
<keyword evidence="2" id="KW-0540">Nuclease</keyword>
<dbReference type="Gene3D" id="3.40.570.10">
    <property type="entry name" value="Extracellular Endonuclease, subunit A"/>
    <property type="match status" value="2"/>
</dbReference>
<dbReference type="InterPro" id="IPR001604">
    <property type="entry name" value="Endo_G_ENPP1-like_dom"/>
</dbReference>